<dbReference type="SMART" id="SM00228">
    <property type="entry name" value="PDZ"/>
    <property type="match status" value="2"/>
</dbReference>
<organism evidence="11 12">
    <name type="scientific">Labilithrix luteola</name>
    <dbReference type="NCBI Taxonomy" id="1391654"/>
    <lineage>
        <taxon>Bacteria</taxon>
        <taxon>Pseudomonadati</taxon>
        <taxon>Myxococcota</taxon>
        <taxon>Polyangia</taxon>
        <taxon>Polyangiales</taxon>
        <taxon>Labilitrichaceae</taxon>
        <taxon>Labilithrix</taxon>
    </lineage>
</organism>
<evidence type="ECO:0000313" key="11">
    <source>
        <dbReference type="EMBL" id="AKU95196.1"/>
    </source>
</evidence>
<dbReference type="Proteomes" id="UP000064967">
    <property type="component" value="Chromosome"/>
</dbReference>
<dbReference type="Gene3D" id="2.40.10.120">
    <property type="match status" value="1"/>
</dbReference>
<dbReference type="STRING" id="1391654.AKJ09_01860"/>
<dbReference type="InterPro" id="IPR051201">
    <property type="entry name" value="Chloro_Bact_Ser_Proteases"/>
</dbReference>
<feature type="region of interest" description="Disordered" evidence="8">
    <location>
        <begin position="374"/>
        <end position="397"/>
    </location>
</feature>
<keyword evidence="12" id="KW-1185">Reference proteome</keyword>
<evidence type="ECO:0000256" key="4">
    <source>
        <dbReference type="ARBA" id="ARBA00022801"/>
    </source>
</evidence>
<dbReference type="NCBIfam" id="TIGR02037">
    <property type="entry name" value="degP_htrA_DO"/>
    <property type="match status" value="1"/>
</dbReference>
<evidence type="ECO:0000256" key="9">
    <source>
        <dbReference type="SAM" id="SignalP"/>
    </source>
</evidence>
<dbReference type="RefSeq" id="WP_169927385.1">
    <property type="nucleotide sequence ID" value="NZ_CP012333.1"/>
</dbReference>
<dbReference type="PROSITE" id="PS50106">
    <property type="entry name" value="PDZ"/>
    <property type="match status" value="2"/>
</dbReference>
<keyword evidence="2 9" id="KW-0732">Signal</keyword>
<dbReference type="PANTHER" id="PTHR43343:SF3">
    <property type="entry name" value="PROTEASE DO-LIKE 8, CHLOROPLASTIC"/>
    <property type="match status" value="1"/>
</dbReference>
<evidence type="ECO:0000256" key="7">
    <source>
        <dbReference type="PIRSR" id="PIRSR611782-2"/>
    </source>
</evidence>
<dbReference type="InterPro" id="IPR001940">
    <property type="entry name" value="Peptidase_S1C"/>
</dbReference>
<gene>
    <name evidence="11" type="ORF">AKJ09_01860</name>
</gene>
<feature type="binding site" evidence="7">
    <location>
        <position position="158"/>
    </location>
    <ligand>
        <name>substrate</name>
    </ligand>
</feature>
<dbReference type="Gene3D" id="2.30.42.10">
    <property type="match status" value="2"/>
</dbReference>
<evidence type="ECO:0000256" key="2">
    <source>
        <dbReference type="ARBA" id="ARBA00022729"/>
    </source>
</evidence>
<dbReference type="AlphaFoldDB" id="A0A0K1PP67"/>
<keyword evidence="5" id="KW-0720">Serine protease</keyword>
<dbReference type="PANTHER" id="PTHR43343">
    <property type="entry name" value="PEPTIDASE S12"/>
    <property type="match status" value="1"/>
</dbReference>
<dbReference type="Pfam" id="PF13180">
    <property type="entry name" value="PDZ_2"/>
    <property type="match status" value="2"/>
</dbReference>
<dbReference type="InterPro" id="IPR011782">
    <property type="entry name" value="Pept_S1C_Do"/>
</dbReference>
<evidence type="ECO:0000256" key="5">
    <source>
        <dbReference type="ARBA" id="ARBA00022825"/>
    </source>
</evidence>
<evidence type="ECO:0000313" key="12">
    <source>
        <dbReference type="Proteomes" id="UP000064967"/>
    </source>
</evidence>
<dbReference type="Pfam" id="PF13365">
    <property type="entry name" value="Trypsin_2"/>
    <property type="match status" value="1"/>
</dbReference>
<feature type="active site" description="Charge relay system" evidence="6">
    <location>
        <position position="232"/>
    </location>
</feature>
<feature type="domain" description="PDZ" evidence="10">
    <location>
        <begin position="375"/>
        <end position="463"/>
    </location>
</feature>
<dbReference type="SUPFAM" id="SSF50494">
    <property type="entry name" value="Trypsin-like serine proteases"/>
    <property type="match status" value="1"/>
</dbReference>
<feature type="binding site" evidence="7">
    <location>
        <position position="70"/>
    </location>
    <ligand>
        <name>substrate</name>
    </ligand>
</feature>
<evidence type="ECO:0000256" key="3">
    <source>
        <dbReference type="ARBA" id="ARBA00022737"/>
    </source>
</evidence>
<dbReference type="GO" id="GO:0006508">
    <property type="term" value="P:proteolysis"/>
    <property type="evidence" value="ECO:0007669"/>
    <property type="project" value="UniProtKB-KW"/>
</dbReference>
<dbReference type="KEGG" id="llu:AKJ09_01860"/>
<dbReference type="SUPFAM" id="SSF50156">
    <property type="entry name" value="PDZ domain-like"/>
    <property type="match status" value="2"/>
</dbReference>
<proteinExistence type="predicted"/>
<dbReference type="PRINTS" id="PR00834">
    <property type="entry name" value="PROTEASES2C"/>
</dbReference>
<feature type="binding site" evidence="7">
    <location>
        <position position="128"/>
    </location>
    <ligand>
        <name>substrate</name>
    </ligand>
</feature>
<feature type="signal peptide" evidence="9">
    <location>
        <begin position="1"/>
        <end position="35"/>
    </location>
</feature>
<dbReference type="InterPro" id="IPR001478">
    <property type="entry name" value="PDZ"/>
</dbReference>
<evidence type="ECO:0000256" key="6">
    <source>
        <dbReference type="PIRSR" id="PIRSR611782-1"/>
    </source>
</evidence>
<feature type="active site" description="Charge relay system" evidence="6">
    <location>
        <position position="158"/>
    </location>
</feature>
<protein>
    <submittedName>
        <fullName evidence="11">HtrA protease/chaperone protein</fullName>
    </submittedName>
</protein>
<dbReference type="PATRIC" id="fig|1391654.3.peg.1880"/>
<feature type="chain" id="PRO_5038770459" evidence="9">
    <location>
        <begin position="36"/>
        <end position="475"/>
    </location>
</feature>
<keyword evidence="3" id="KW-0677">Repeat</keyword>
<dbReference type="GO" id="GO:0004252">
    <property type="term" value="F:serine-type endopeptidase activity"/>
    <property type="evidence" value="ECO:0007669"/>
    <property type="project" value="InterPro"/>
</dbReference>
<sequence>MKEIFARHNWTSSRKVALPLLGALALGAGSTMALAENGPAAIRAQPAAASGDVSALVSSVQPAVVSITVEQLANTSAFDPDDVSPFDFFFGGGGGPKRRSPSPHVGKIVGAGSGFVFDDKGHVVTNAHVVDDASLVKVKLSDERELKAKVLGRDERLDVAVLEIQGAKNVPHVSLGSSAGLKVGEPVVAIGNAFGLGGTVTSGIVSAKSRTIGAGPYDDFIQTDASINPGNSGGPLFDLKGQVVGMNTAINPSGQGIGFAIPSDAIREVLPQLLSSGHVSRGRLGAQIQSIDEPLAKALGLNDTRGALVGDLENGGPAARGGLHEGDVVVAIDGQPVVHAHDLPRMVGAHAPGSKIALEVKRGSSTVNVPVTLGELQDEKESKPARQAQPSSSSLGLRLGNANGAGALVEDVSGAGPAAGVLVPGDVITEVDHQPVKNAAEAKAKLQRATNDKPLLLRVEHEGLGRWVAIDRKAG</sequence>
<evidence type="ECO:0000256" key="1">
    <source>
        <dbReference type="ARBA" id="ARBA00022670"/>
    </source>
</evidence>
<name>A0A0K1PP67_9BACT</name>
<dbReference type="InterPro" id="IPR009003">
    <property type="entry name" value="Peptidase_S1_PA"/>
</dbReference>
<evidence type="ECO:0000256" key="8">
    <source>
        <dbReference type="SAM" id="MobiDB-lite"/>
    </source>
</evidence>
<accession>A0A0K1PP67</accession>
<feature type="active site" description="Charge relay system" evidence="6">
    <location>
        <position position="128"/>
    </location>
</feature>
<keyword evidence="1 11" id="KW-0645">Protease</keyword>
<reference evidence="11 12" key="1">
    <citation type="submission" date="2015-08" db="EMBL/GenBank/DDBJ databases">
        <authorList>
            <person name="Babu N.S."/>
            <person name="Beckwith C.J."/>
            <person name="Beseler K.G."/>
            <person name="Brison A."/>
            <person name="Carone J.V."/>
            <person name="Caskin T.P."/>
            <person name="Diamond M."/>
            <person name="Durham M.E."/>
            <person name="Foxe J.M."/>
            <person name="Go M."/>
            <person name="Henderson B.A."/>
            <person name="Jones I.B."/>
            <person name="McGettigan J.A."/>
            <person name="Micheletti S.J."/>
            <person name="Nasrallah M.E."/>
            <person name="Ortiz D."/>
            <person name="Piller C.R."/>
            <person name="Privatt S.R."/>
            <person name="Schneider S.L."/>
            <person name="Sharp S."/>
            <person name="Smith T.C."/>
            <person name="Stanton J.D."/>
            <person name="Ullery H.E."/>
            <person name="Wilson R.J."/>
            <person name="Serrano M.G."/>
            <person name="Buck G."/>
            <person name="Lee V."/>
            <person name="Wang Y."/>
            <person name="Carvalho R."/>
            <person name="Voegtly L."/>
            <person name="Shi R."/>
            <person name="Duckworth R."/>
            <person name="Johnson A."/>
            <person name="Loviza R."/>
            <person name="Walstead R."/>
            <person name="Shah Z."/>
            <person name="Kiflezghi M."/>
            <person name="Wade K."/>
            <person name="Ball S.L."/>
            <person name="Bradley K.W."/>
            <person name="Asai D.J."/>
            <person name="Bowman C.A."/>
            <person name="Russell D.A."/>
            <person name="Pope W.H."/>
            <person name="Jacobs-Sera D."/>
            <person name="Hendrix R.W."/>
            <person name="Hatfull G.F."/>
        </authorList>
    </citation>
    <scope>NUCLEOTIDE SEQUENCE [LARGE SCALE GENOMIC DNA]</scope>
    <source>
        <strain evidence="11 12">DSM 27648</strain>
    </source>
</reference>
<feature type="domain" description="PDZ" evidence="10">
    <location>
        <begin position="273"/>
        <end position="364"/>
    </location>
</feature>
<evidence type="ECO:0000259" key="10">
    <source>
        <dbReference type="PROSITE" id="PS50106"/>
    </source>
</evidence>
<dbReference type="InterPro" id="IPR036034">
    <property type="entry name" value="PDZ_sf"/>
</dbReference>
<dbReference type="EMBL" id="CP012333">
    <property type="protein sequence ID" value="AKU95196.1"/>
    <property type="molecule type" value="Genomic_DNA"/>
</dbReference>
<keyword evidence="4" id="KW-0378">Hydrolase</keyword>
<feature type="binding site" evidence="7">
    <location>
        <begin position="230"/>
        <end position="232"/>
    </location>
    <ligand>
        <name>substrate</name>
    </ligand>
</feature>